<evidence type="ECO:0000313" key="1">
    <source>
        <dbReference type="EMBL" id="TFY69606.1"/>
    </source>
</evidence>
<dbReference type="Gene3D" id="3.40.50.300">
    <property type="entry name" value="P-loop containing nucleotide triphosphate hydrolases"/>
    <property type="match status" value="1"/>
</dbReference>
<sequence length="492" mass="53278">MPVPINRHNGLASTIGLDEKLAELQLLGYSSPDELAHGAHETKTAPVLTRDAYAASRLHEDIPQYGVLGEVLEVQTQKNSEVSLSDRRLYLNTNAPLSAIVCGVQGSGKSHTVSVMLENMLVANYPATGEIVNPLSGLVFHFGETGSAARPCEAAFVGTSSYPDVNVPPVRVFVSPSSLKRMKRLYAPLGGNVKVVPLFFAESELDAAAFLSMMAVGSSESAPLYMQTVLSILRGLGEDYTYATFMKRLEAKKTSLNPQQLSSLQQRMELLQSFLQPKSHQGRTDTTRFAPGQITIIDLSDPFVDPPNACGLFEIVLRLFERADVGTGKVLVVDEAHKYLSQTRSSTGLTNSLLSLIRQQRHMSMRVVISTQEPTVIPPVFIDLCGLVILHRFSSSAWWDHLGKHVASDLTGEDTFNKVVQLKTGEAIVLAPSGIGLFTGSLAKGLEGSMSEDGGDGVPSLGHFGRRYMLVRTRQRITQDGGVSLLAVNVEA</sequence>
<evidence type="ECO:0000313" key="2">
    <source>
        <dbReference type="Proteomes" id="UP000298327"/>
    </source>
</evidence>
<keyword evidence="2" id="KW-1185">Reference proteome</keyword>
<dbReference type="OrthoDB" id="2316594at2759"/>
<comment type="caution">
    <text evidence="1">The sequence shown here is derived from an EMBL/GenBank/DDBJ whole genome shotgun (WGS) entry which is preliminary data.</text>
</comment>
<dbReference type="STRING" id="205917.A0A4Y9Z456"/>
<dbReference type="PANTHER" id="PTHR42957">
    <property type="entry name" value="HELICASE MJ1565-RELATED"/>
    <property type="match status" value="1"/>
</dbReference>
<dbReference type="InterPro" id="IPR008571">
    <property type="entry name" value="HerA-like"/>
</dbReference>
<dbReference type="Proteomes" id="UP000298327">
    <property type="component" value="Unassembled WGS sequence"/>
</dbReference>
<dbReference type="PANTHER" id="PTHR42957:SF1">
    <property type="entry name" value="HELICASE MJ1565-RELATED"/>
    <property type="match status" value="1"/>
</dbReference>
<name>A0A4Y9Z456_9AGAM</name>
<dbReference type="InterPro" id="IPR027417">
    <property type="entry name" value="P-loop_NTPase"/>
</dbReference>
<dbReference type="AlphaFoldDB" id="A0A4Y9Z456"/>
<organism evidence="1 2">
    <name type="scientific">Dentipellis fragilis</name>
    <dbReference type="NCBI Taxonomy" id="205917"/>
    <lineage>
        <taxon>Eukaryota</taxon>
        <taxon>Fungi</taxon>
        <taxon>Dikarya</taxon>
        <taxon>Basidiomycota</taxon>
        <taxon>Agaricomycotina</taxon>
        <taxon>Agaricomycetes</taxon>
        <taxon>Russulales</taxon>
        <taxon>Hericiaceae</taxon>
        <taxon>Dentipellis</taxon>
    </lineage>
</organism>
<dbReference type="EMBL" id="SEOQ01000132">
    <property type="protein sequence ID" value="TFY69606.1"/>
    <property type="molecule type" value="Genomic_DNA"/>
</dbReference>
<evidence type="ECO:0008006" key="3">
    <source>
        <dbReference type="Google" id="ProtNLM"/>
    </source>
</evidence>
<gene>
    <name evidence="1" type="ORF">EVG20_g3066</name>
</gene>
<reference evidence="1 2" key="1">
    <citation type="submission" date="2019-02" db="EMBL/GenBank/DDBJ databases">
        <title>Genome sequencing of the rare red list fungi Dentipellis fragilis.</title>
        <authorList>
            <person name="Buettner E."/>
            <person name="Kellner H."/>
        </authorList>
    </citation>
    <scope>NUCLEOTIDE SEQUENCE [LARGE SCALE GENOMIC DNA]</scope>
    <source>
        <strain evidence="1 2">DSM 105465</strain>
    </source>
</reference>
<accession>A0A4Y9Z456</accession>
<proteinExistence type="predicted"/>
<dbReference type="SUPFAM" id="SSF52540">
    <property type="entry name" value="P-loop containing nucleoside triphosphate hydrolases"/>
    <property type="match status" value="1"/>
</dbReference>
<protein>
    <recommendedName>
        <fullName evidence="3">Zona occludens toxin N-terminal domain-containing protein</fullName>
    </recommendedName>
</protein>